<dbReference type="HOGENOM" id="CLU_3196573_0_0_7"/>
<reference evidence="1 2" key="1">
    <citation type="journal article" date="2012" name="BMC Genomics">
        <title>Genome analysis of a simultaneously predatory and prey-independent, novel Bdellovibrio bacteriovorus from the River Tiber, supports in silico predictions of both ancient and recent lateral gene transfer from diverse bacteria.</title>
        <authorList>
            <person name="Hobley L."/>
            <person name="Lerner T.R."/>
            <person name="Williams L.E."/>
            <person name="Lambert C."/>
            <person name="Till R."/>
            <person name="Milner D.S."/>
            <person name="Basford S.M."/>
            <person name="Capeness M.J."/>
            <person name="Fenton A.K."/>
            <person name="Atterbury R.J."/>
            <person name="Harris M.A."/>
            <person name="Sockett R.E."/>
        </authorList>
    </citation>
    <scope>NUCLEOTIDE SEQUENCE [LARGE SCALE GENOMIC DNA]</scope>
    <source>
        <strain evidence="1 2">Tiberius</strain>
    </source>
</reference>
<protein>
    <submittedName>
        <fullName evidence="1">Uncharacterized protein</fullName>
    </submittedName>
</protein>
<dbReference type="AlphaFoldDB" id="K7ZEF2"/>
<gene>
    <name evidence="1" type="ORF">Bdt_0700</name>
</gene>
<dbReference type="Proteomes" id="UP000010074">
    <property type="component" value="Chromosome"/>
</dbReference>
<evidence type="ECO:0000313" key="2">
    <source>
        <dbReference type="Proteomes" id="UP000010074"/>
    </source>
</evidence>
<name>K7ZEF2_BDEBC</name>
<dbReference type="KEGG" id="bbat:Bdt_0700"/>
<accession>K7ZEF2</accession>
<organism evidence="1 2">
    <name type="scientific">Bdellovibrio bacteriovorus str. Tiberius</name>
    <dbReference type="NCBI Taxonomy" id="1069642"/>
    <lineage>
        <taxon>Bacteria</taxon>
        <taxon>Pseudomonadati</taxon>
        <taxon>Bdellovibrionota</taxon>
        <taxon>Bdellovibrionia</taxon>
        <taxon>Bdellovibrionales</taxon>
        <taxon>Pseudobdellovibrionaceae</taxon>
        <taxon>Bdellovibrio</taxon>
    </lineage>
</organism>
<proteinExistence type="predicted"/>
<dbReference type="PATRIC" id="fig|1069642.3.peg.693"/>
<evidence type="ECO:0000313" key="1">
    <source>
        <dbReference type="EMBL" id="AFY00407.1"/>
    </source>
</evidence>
<dbReference type="EMBL" id="CP002930">
    <property type="protein sequence ID" value="AFY00407.1"/>
    <property type="molecule type" value="Genomic_DNA"/>
</dbReference>
<sequence>MVGVVGVSVLGKSVGIRAFGSSEQEITDTAKNKNANSKYTAVFMP</sequence>